<reference evidence="4" key="1">
    <citation type="submission" date="2019-08" db="EMBL/GenBank/DDBJ databases">
        <title>Alphabaculoviruses infecting Mamestra configurata in North America.</title>
        <authorList>
            <person name="Erlandson M.A."/>
            <person name="Baldwin D."/>
            <person name="Theilmann D.A."/>
        </authorList>
    </citation>
    <scope>NUCLEOTIDE SEQUENCE</scope>
    <source>
        <strain evidence="4">Ls</strain>
    </source>
</reference>
<dbReference type="GO" id="GO:0016787">
    <property type="term" value="F:hydrolase activity"/>
    <property type="evidence" value="ECO:0007669"/>
    <property type="project" value="UniProtKB-KW"/>
</dbReference>
<sequence>MSSSIKTDDESGRANVVEEIKHVTYSVNHLVRRVNIISSGDRDIRVHVFGQHDVAPEFEAIKYHYPNVASDWKFPRLQRNTYINVLLFNSMHKAYLRRMKLQDKLYYAHHHYAKYYVYGQVPAVLQKTDISEFMQQLYVSAPIFDDAGHLVSVVSDYYVDSNNQCVLPITGEGNGVQGTFSIDGFVYVTDPEDFLTRHIIQIVPRIDVYVTFDKKNVFINLLYNGVTLSKLRIRTQFAANVLIL</sequence>
<organismHost>
    <name type="scientific">Mamestra configurata</name>
    <name type="common">bertha armyworm</name>
    <dbReference type="NCBI Taxonomy" id="174822"/>
</organismHost>
<dbReference type="InterPro" id="IPR006853">
    <property type="entry name" value="Poxin_vir"/>
</dbReference>
<evidence type="ECO:0000256" key="3">
    <source>
        <dbReference type="ARBA" id="ARBA00023932"/>
    </source>
</evidence>
<evidence type="ECO:0000256" key="1">
    <source>
        <dbReference type="ARBA" id="ARBA00022722"/>
    </source>
</evidence>
<name>A0A7G7Y975_NPVMC</name>
<dbReference type="Pfam" id="PF04766">
    <property type="entry name" value="Baculo_p26"/>
    <property type="match status" value="1"/>
</dbReference>
<dbReference type="GO" id="GO:0004518">
    <property type="term" value="F:nuclease activity"/>
    <property type="evidence" value="ECO:0007669"/>
    <property type="project" value="UniProtKB-KW"/>
</dbReference>
<proteinExistence type="predicted"/>
<keyword evidence="1" id="KW-0540">Nuclease</keyword>
<protein>
    <submittedName>
        <fullName evidence="4">p26a</fullName>
    </submittedName>
</protein>
<accession>A0A7G7Y975</accession>
<organism evidence="4">
    <name type="scientific">Mamestra configurata nucleopolyhedrovirus</name>
    <name type="common">MacoNPV</name>
    <dbReference type="NCBI Taxonomy" id="207830"/>
    <lineage>
        <taxon>Viruses</taxon>
        <taxon>Viruses incertae sedis</taxon>
        <taxon>Naldaviricetes</taxon>
        <taxon>Lefavirales</taxon>
        <taxon>Baculoviridae</taxon>
        <taxon>Alphabaculovirus</taxon>
        <taxon>Alphabaculovirus maconfiguratae</taxon>
    </lineage>
</organism>
<evidence type="ECO:0000313" key="4">
    <source>
        <dbReference type="EMBL" id="QNH90921.1"/>
    </source>
</evidence>
<comment type="catalytic activity">
    <reaction evidence="3">
        <text>2',3'-cGAMP + H2O = Gp(2'-5')Ap(3') + H(+)</text>
        <dbReference type="Rhea" id="RHEA:59472"/>
        <dbReference type="ChEBI" id="CHEBI:15377"/>
        <dbReference type="ChEBI" id="CHEBI:15378"/>
        <dbReference type="ChEBI" id="CHEBI:143093"/>
        <dbReference type="ChEBI" id="CHEBI:143098"/>
    </reaction>
    <physiologicalReaction direction="left-to-right" evidence="3">
        <dbReference type="Rhea" id="RHEA:59473"/>
    </physiologicalReaction>
</comment>
<dbReference type="EMBL" id="MN395659">
    <property type="protein sequence ID" value="QNH90921.1"/>
    <property type="molecule type" value="Genomic_DNA"/>
</dbReference>
<keyword evidence="2" id="KW-0378">Hydrolase</keyword>
<evidence type="ECO:0000256" key="2">
    <source>
        <dbReference type="ARBA" id="ARBA00022801"/>
    </source>
</evidence>